<organism evidence="2 3">
    <name type="scientific">Branchiostoma lanceolatum</name>
    <name type="common">Common lancelet</name>
    <name type="synonym">Amphioxus lanceolatum</name>
    <dbReference type="NCBI Taxonomy" id="7740"/>
    <lineage>
        <taxon>Eukaryota</taxon>
        <taxon>Metazoa</taxon>
        <taxon>Chordata</taxon>
        <taxon>Cephalochordata</taxon>
        <taxon>Leptocardii</taxon>
        <taxon>Amphioxiformes</taxon>
        <taxon>Branchiostomatidae</taxon>
        <taxon>Branchiostoma</taxon>
    </lineage>
</organism>
<name>A0A8K0EL21_BRALA</name>
<feature type="region of interest" description="Disordered" evidence="1">
    <location>
        <begin position="1"/>
        <end position="44"/>
    </location>
</feature>
<accession>A0A8K0EL21</accession>
<evidence type="ECO:0000313" key="2">
    <source>
        <dbReference type="EMBL" id="CAH1258110.1"/>
    </source>
</evidence>
<dbReference type="AlphaFoldDB" id="A0A8K0EL21"/>
<keyword evidence="3" id="KW-1185">Reference proteome</keyword>
<evidence type="ECO:0000256" key="1">
    <source>
        <dbReference type="SAM" id="MobiDB-lite"/>
    </source>
</evidence>
<reference evidence="2" key="1">
    <citation type="submission" date="2022-01" db="EMBL/GenBank/DDBJ databases">
        <authorList>
            <person name="Braso-Vives M."/>
        </authorList>
    </citation>
    <scope>NUCLEOTIDE SEQUENCE</scope>
</reference>
<protein>
    <submittedName>
        <fullName evidence="2">Hypp1966 protein</fullName>
    </submittedName>
</protein>
<dbReference type="Proteomes" id="UP000838412">
    <property type="component" value="Chromosome 3"/>
</dbReference>
<sequence>MSRMSPAENKRAKRRRAKRTGTKLGRPTRPLAPRNTTATDEAEPCSCEGNIWCPSPVVNIAGCCGRASRVLVMELRVE</sequence>
<dbReference type="EMBL" id="OV696688">
    <property type="protein sequence ID" value="CAH1258110.1"/>
    <property type="molecule type" value="Genomic_DNA"/>
</dbReference>
<gene>
    <name evidence="2" type="primary">Hypp1966</name>
    <name evidence="2" type="ORF">BLAG_LOCUS15797</name>
</gene>
<feature type="compositionally biased region" description="Basic residues" evidence="1">
    <location>
        <begin position="11"/>
        <end position="21"/>
    </location>
</feature>
<evidence type="ECO:0000313" key="3">
    <source>
        <dbReference type="Proteomes" id="UP000838412"/>
    </source>
</evidence>
<proteinExistence type="predicted"/>